<name>A0A5C6B6R4_9PLAN</name>
<dbReference type="GO" id="GO:0016758">
    <property type="term" value="F:hexosyltransferase activity"/>
    <property type="evidence" value="ECO:0007669"/>
    <property type="project" value="TreeGrafter"/>
</dbReference>
<evidence type="ECO:0000259" key="2">
    <source>
        <dbReference type="Pfam" id="PF13579"/>
    </source>
</evidence>
<gene>
    <name evidence="3" type="primary">kanE_4</name>
    <name evidence="3" type="ORF">CA54_53700</name>
</gene>
<dbReference type="PANTHER" id="PTHR45947">
    <property type="entry name" value="SULFOQUINOVOSYL TRANSFERASE SQD2"/>
    <property type="match status" value="1"/>
</dbReference>
<dbReference type="EC" id="2.4.1.301" evidence="3"/>
<feature type="domain" description="Glycosyltransferase subfamily 4-like N-terminal" evidence="2">
    <location>
        <begin position="68"/>
        <end position="173"/>
    </location>
</feature>
<keyword evidence="3" id="KW-0328">Glycosyltransferase</keyword>
<dbReference type="Pfam" id="PF13579">
    <property type="entry name" value="Glyco_trans_4_4"/>
    <property type="match status" value="1"/>
</dbReference>
<dbReference type="InterPro" id="IPR050194">
    <property type="entry name" value="Glycosyltransferase_grp1"/>
</dbReference>
<reference evidence="3 4" key="1">
    <citation type="submission" date="2019-02" db="EMBL/GenBank/DDBJ databases">
        <title>Deep-cultivation of Planctomycetes and their phenomic and genomic characterization uncovers novel biology.</title>
        <authorList>
            <person name="Wiegand S."/>
            <person name="Jogler M."/>
            <person name="Boedeker C."/>
            <person name="Pinto D."/>
            <person name="Vollmers J."/>
            <person name="Rivas-Marin E."/>
            <person name="Kohn T."/>
            <person name="Peeters S.H."/>
            <person name="Heuer A."/>
            <person name="Rast P."/>
            <person name="Oberbeckmann S."/>
            <person name="Bunk B."/>
            <person name="Jeske O."/>
            <person name="Meyerdierks A."/>
            <person name="Storesund J.E."/>
            <person name="Kallscheuer N."/>
            <person name="Luecker S."/>
            <person name="Lage O.M."/>
            <person name="Pohl T."/>
            <person name="Merkel B.J."/>
            <person name="Hornburger P."/>
            <person name="Mueller R.-W."/>
            <person name="Bruemmer F."/>
            <person name="Labrenz M."/>
            <person name="Spormann A.M."/>
            <person name="Op Den Camp H."/>
            <person name="Overmann J."/>
            <person name="Amann R."/>
            <person name="Jetten M.S.M."/>
            <person name="Mascher T."/>
            <person name="Medema M.H."/>
            <person name="Devos D.P."/>
            <person name="Kaster A.-K."/>
            <person name="Ovreas L."/>
            <person name="Rohde M."/>
            <person name="Galperin M.Y."/>
            <person name="Jogler C."/>
        </authorList>
    </citation>
    <scope>NUCLEOTIDE SEQUENCE [LARGE SCALE GENOMIC DNA]</scope>
    <source>
        <strain evidence="3 4">CA54</strain>
    </source>
</reference>
<comment type="caution">
    <text evidence="3">The sequence shown here is derived from an EMBL/GenBank/DDBJ whole genome shotgun (WGS) entry which is preliminary data.</text>
</comment>
<dbReference type="PANTHER" id="PTHR45947:SF3">
    <property type="entry name" value="SULFOQUINOVOSYL TRANSFERASE SQD2"/>
    <property type="match status" value="1"/>
</dbReference>
<evidence type="ECO:0000313" key="4">
    <source>
        <dbReference type="Proteomes" id="UP000320735"/>
    </source>
</evidence>
<protein>
    <submittedName>
        <fullName evidence="3">Alpha-D-kanosaminyltransferase</fullName>
        <ecNumber evidence="3">2.4.1.301</ecNumber>
    </submittedName>
</protein>
<dbReference type="AlphaFoldDB" id="A0A5C6B6R4"/>
<dbReference type="SUPFAM" id="SSF53756">
    <property type="entry name" value="UDP-Glycosyltransferase/glycogen phosphorylase"/>
    <property type="match status" value="1"/>
</dbReference>
<accession>A0A5C6B6R4</accession>
<evidence type="ECO:0000259" key="1">
    <source>
        <dbReference type="Pfam" id="PF00534"/>
    </source>
</evidence>
<keyword evidence="3" id="KW-0808">Transferase</keyword>
<feature type="domain" description="Glycosyl transferase family 1" evidence="1">
    <location>
        <begin position="191"/>
        <end position="346"/>
    </location>
</feature>
<dbReference type="InterPro" id="IPR028098">
    <property type="entry name" value="Glyco_trans_4-like_N"/>
</dbReference>
<organism evidence="3 4">
    <name type="scientific">Symmachiella macrocystis</name>
    <dbReference type="NCBI Taxonomy" id="2527985"/>
    <lineage>
        <taxon>Bacteria</taxon>
        <taxon>Pseudomonadati</taxon>
        <taxon>Planctomycetota</taxon>
        <taxon>Planctomycetia</taxon>
        <taxon>Planctomycetales</taxon>
        <taxon>Planctomycetaceae</taxon>
        <taxon>Symmachiella</taxon>
    </lineage>
</organism>
<keyword evidence="4" id="KW-1185">Reference proteome</keyword>
<evidence type="ECO:0000313" key="3">
    <source>
        <dbReference type="EMBL" id="TWU06966.1"/>
    </source>
</evidence>
<dbReference type="Pfam" id="PF00534">
    <property type="entry name" value="Glycos_transf_1"/>
    <property type="match status" value="1"/>
</dbReference>
<proteinExistence type="predicted"/>
<dbReference type="Gene3D" id="3.40.50.2000">
    <property type="entry name" value="Glycogen Phosphorylase B"/>
    <property type="match status" value="2"/>
</dbReference>
<dbReference type="Proteomes" id="UP000320735">
    <property type="component" value="Unassembled WGS sequence"/>
</dbReference>
<dbReference type="EMBL" id="SJPP01000003">
    <property type="protein sequence ID" value="TWU06966.1"/>
    <property type="molecule type" value="Genomic_DNA"/>
</dbReference>
<sequence>MRIAVVTPIPTPYRDPFWNEVARLPDVDLAVFYCSAGKSDRPWDNEWECNFESHIMPGVNLSRWRGSSKSTFWNSGIVKRLRAGRYDAIIIGGYNHVTMWAAMRFAARQGIPFFLMCESHLKKERQSWKRWIKRPVVQWVVKHAAGGFPTGTLAGRYLESYGAKPSTLAHVPNAPDVEMIASRTSDLRSRREQLRREYGLDGGPVALFVGRLIPMKRVDLLIRAFHAAPISQSASLVIVGDGPMRSELETMVADLGLTSRVRFVGFLQPPNVVEWYSLADLFVLPSSEPWGVVVLEALASGLPVIVTDEVGCHPDVVNSPLVGDIVPAGQLEELTSALQRRLSQANAYSTVQKEWGPVLQSLCYNRIAHSFVKNIRTGNDCRTTSVTVAH</sequence>
<dbReference type="InterPro" id="IPR001296">
    <property type="entry name" value="Glyco_trans_1"/>
</dbReference>